<dbReference type="Pfam" id="PF00144">
    <property type="entry name" value="Beta-lactamase"/>
    <property type="match status" value="1"/>
</dbReference>
<accession>A0A916K551</accession>
<dbReference type="PANTHER" id="PTHR43283">
    <property type="entry name" value="BETA-LACTAMASE-RELATED"/>
    <property type="match status" value="1"/>
</dbReference>
<dbReference type="InterPro" id="IPR001466">
    <property type="entry name" value="Beta-lactam-related"/>
</dbReference>
<dbReference type="PANTHER" id="PTHR43283:SF7">
    <property type="entry name" value="BETA-LACTAMASE-RELATED DOMAIN-CONTAINING PROTEIN"/>
    <property type="match status" value="1"/>
</dbReference>
<dbReference type="AlphaFoldDB" id="A0A916K551"/>
<name>A0A916K551_9BACL</name>
<dbReference type="EMBL" id="CAJVAS010000027">
    <property type="protein sequence ID" value="CAG7644415.1"/>
    <property type="molecule type" value="Genomic_DNA"/>
</dbReference>
<feature type="domain" description="Beta-lactamase-related" evidence="1">
    <location>
        <begin position="14"/>
        <end position="306"/>
    </location>
</feature>
<organism evidence="2 3">
    <name type="scientific">Paenibacillus solanacearum</name>
    <dbReference type="NCBI Taxonomy" id="2048548"/>
    <lineage>
        <taxon>Bacteria</taxon>
        <taxon>Bacillati</taxon>
        <taxon>Bacillota</taxon>
        <taxon>Bacilli</taxon>
        <taxon>Bacillales</taxon>
        <taxon>Paenibacillaceae</taxon>
        <taxon>Paenibacillus</taxon>
    </lineage>
</organism>
<dbReference type="RefSeq" id="WP_218094412.1">
    <property type="nucleotide sequence ID" value="NZ_CAJVAS010000027.1"/>
</dbReference>
<proteinExistence type="predicted"/>
<comment type="caution">
    <text evidence="2">The sequence shown here is derived from an EMBL/GenBank/DDBJ whole genome shotgun (WGS) entry which is preliminary data.</text>
</comment>
<reference evidence="2" key="1">
    <citation type="submission" date="2021-06" db="EMBL/GenBank/DDBJ databases">
        <authorList>
            <person name="Criscuolo A."/>
        </authorList>
    </citation>
    <scope>NUCLEOTIDE SEQUENCE</scope>
    <source>
        <strain evidence="2">CIP111600</strain>
    </source>
</reference>
<evidence type="ECO:0000259" key="1">
    <source>
        <dbReference type="Pfam" id="PF00144"/>
    </source>
</evidence>
<dbReference type="InterPro" id="IPR050789">
    <property type="entry name" value="Diverse_Enzym_Activities"/>
</dbReference>
<protein>
    <recommendedName>
        <fullName evidence="1">Beta-lactamase-related domain-containing protein</fullName>
    </recommendedName>
</protein>
<evidence type="ECO:0000313" key="3">
    <source>
        <dbReference type="Proteomes" id="UP000693672"/>
    </source>
</evidence>
<sequence length="333" mass="37187">MSRFSALTEYTEQVRQRIAASAAALCIIKDDNIVHEWYAGHHHFHKGARKTGETSQFNVYSTRVTYVGLAAAIAIHDGLIGSLDDRLSQYMPDADQDVLGDTTLRHLLTRTTGLQFKGTQAVRRFPSGTALEGKKPEIVAAVIKQATGRTVADIIAERVLRPLRLTQTEWRTEGKETLVCDITAPDAYPTLRLESDEGSDRNLYVSARELALWGNLHLNRGMFEGRQVVPQEAIDLAVTVQTPPSLPDHLPRLGLFWWVQHPRTEHSEIGPRLPEHTYQILGASGCSCTVIPQYRAVVVRMTNSLWTFGGKNHFDHIADIQHFGHLAEAALRD</sequence>
<evidence type="ECO:0000313" key="2">
    <source>
        <dbReference type="EMBL" id="CAG7644415.1"/>
    </source>
</evidence>
<gene>
    <name evidence="2" type="ORF">PAESOLCIP111_04695</name>
</gene>
<dbReference type="Proteomes" id="UP000693672">
    <property type="component" value="Unassembled WGS sequence"/>
</dbReference>
<keyword evidence="3" id="KW-1185">Reference proteome</keyword>